<gene>
    <name evidence="8" type="ORF">EWH70_28050</name>
</gene>
<organism evidence="8 9">
    <name type="scientific">Amycolatopsis suaedae</name>
    <dbReference type="NCBI Taxonomy" id="2510978"/>
    <lineage>
        <taxon>Bacteria</taxon>
        <taxon>Bacillati</taxon>
        <taxon>Actinomycetota</taxon>
        <taxon>Actinomycetes</taxon>
        <taxon>Pseudonocardiales</taxon>
        <taxon>Pseudonocardiaceae</taxon>
        <taxon>Amycolatopsis</taxon>
    </lineage>
</organism>
<feature type="transmembrane region" description="Helical" evidence="6">
    <location>
        <begin position="81"/>
        <end position="102"/>
    </location>
</feature>
<evidence type="ECO:0000256" key="4">
    <source>
        <dbReference type="ARBA" id="ARBA00023136"/>
    </source>
</evidence>
<dbReference type="GO" id="GO:0043190">
    <property type="term" value="C:ATP-binding cassette (ABC) transporter complex"/>
    <property type="evidence" value="ECO:0007669"/>
    <property type="project" value="InterPro"/>
</dbReference>
<evidence type="ECO:0000256" key="3">
    <source>
        <dbReference type="ARBA" id="ARBA00022989"/>
    </source>
</evidence>
<evidence type="ECO:0000313" key="9">
    <source>
        <dbReference type="Proteomes" id="UP000292003"/>
    </source>
</evidence>
<dbReference type="PANTHER" id="PTHR43229:SF2">
    <property type="entry name" value="NODULATION PROTEIN J"/>
    <property type="match status" value="1"/>
</dbReference>
<feature type="transmembrane region" description="Helical" evidence="6">
    <location>
        <begin position="153"/>
        <end position="177"/>
    </location>
</feature>
<dbReference type="PANTHER" id="PTHR43229">
    <property type="entry name" value="NODULATION PROTEIN J"/>
    <property type="match status" value="1"/>
</dbReference>
<keyword evidence="6" id="KW-1003">Cell membrane</keyword>
<dbReference type="GO" id="GO:0046677">
    <property type="term" value="P:response to antibiotic"/>
    <property type="evidence" value="ECO:0007669"/>
    <property type="project" value="UniProtKB-KW"/>
</dbReference>
<proteinExistence type="inferred from homology"/>
<feature type="transmembrane region" description="Helical" evidence="6">
    <location>
        <begin position="249"/>
        <end position="269"/>
    </location>
</feature>
<evidence type="ECO:0000259" key="7">
    <source>
        <dbReference type="PROSITE" id="PS51012"/>
    </source>
</evidence>
<accession>A0A4Q7J3H3</accession>
<comment type="similarity">
    <text evidence="6">Belongs to the ABC-2 integral membrane protein family.</text>
</comment>
<comment type="caution">
    <text evidence="8">The sequence shown here is derived from an EMBL/GenBank/DDBJ whole genome shotgun (WGS) entry which is preliminary data.</text>
</comment>
<dbReference type="PROSITE" id="PS51012">
    <property type="entry name" value="ABC_TM2"/>
    <property type="match status" value="1"/>
</dbReference>
<reference evidence="8 9" key="1">
    <citation type="submission" date="2019-02" db="EMBL/GenBank/DDBJ databases">
        <title>Draft genome sequence of Amycolatopsis sp. 8-3EHSu isolated from roots of Suaeda maritima.</title>
        <authorList>
            <person name="Duangmal K."/>
            <person name="Chantavorakit T."/>
        </authorList>
    </citation>
    <scope>NUCLEOTIDE SEQUENCE [LARGE SCALE GENOMIC DNA]</scope>
    <source>
        <strain evidence="8 9">8-3EHSu</strain>
    </source>
</reference>
<comment type="subcellular location">
    <subcellularLocation>
        <location evidence="6">Cell membrane</location>
        <topology evidence="6">Multi-pass membrane protein</topology>
    </subcellularLocation>
    <subcellularLocation>
        <location evidence="1">Membrane</location>
        <topology evidence="1">Multi-pass membrane protein</topology>
    </subcellularLocation>
</comment>
<dbReference type="Pfam" id="PF01061">
    <property type="entry name" value="ABC2_membrane"/>
    <property type="match status" value="1"/>
</dbReference>
<keyword evidence="3 6" id="KW-1133">Transmembrane helix</keyword>
<keyword evidence="9" id="KW-1185">Reference proteome</keyword>
<keyword evidence="5" id="KW-0046">Antibiotic resistance</keyword>
<evidence type="ECO:0000256" key="2">
    <source>
        <dbReference type="ARBA" id="ARBA00022692"/>
    </source>
</evidence>
<evidence type="ECO:0000256" key="6">
    <source>
        <dbReference type="RuleBase" id="RU361157"/>
    </source>
</evidence>
<feature type="transmembrane region" description="Helical" evidence="6">
    <location>
        <begin position="189"/>
        <end position="210"/>
    </location>
</feature>
<protein>
    <recommendedName>
        <fullName evidence="6">Transport permease protein</fullName>
    </recommendedName>
</protein>
<sequence>MSEPRTTVTVPATAGERLRWAVADSAVMARRGLAHWWRSPEEVVGALLFPVVSVLLFGYVFGSAMSVPGGGNYREFLMPGLFGMTMVFGLTLTVAGVVADTARGTTDRFRSMPMAPSAVVTGRSVSDMVRAAVDLAVLAGCGLLVGWRSHGGLWATLAGLGLLLLLRFALIWVGVYIGLLLRTNEGASALYPLVLPFAMVSNTFVAPGLMPDWLGWLAEVNPMSSTVAAIRELFGNPGFGGDTWVAGNAQLMAVVWPVAMIAVFAPLSVHRFRNLSR</sequence>
<dbReference type="InterPro" id="IPR051784">
    <property type="entry name" value="Nod_factor_ABC_transporter"/>
</dbReference>
<dbReference type="InterPro" id="IPR013525">
    <property type="entry name" value="ABC2_TM"/>
</dbReference>
<dbReference type="PIRSF" id="PIRSF006648">
    <property type="entry name" value="DrrB"/>
    <property type="match status" value="1"/>
</dbReference>
<evidence type="ECO:0000256" key="5">
    <source>
        <dbReference type="ARBA" id="ARBA00023251"/>
    </source>
</evidence>
<feature type="transmembrane region" description="Helical" evidence="6">
    <location>
        <begin position="131"/>
        <end position="147"/>
    </location>
</feature>
<dbReference type="InterPro" id="IPR000412">
    <property type="entry name" value="ABC_2_transport"/>
</dbReference>
<dbReference type="AlphaFoldDB" id="A0A4Q7J3H3"/>
<evidence type="ECO:0000313" key="8">
    <source>
        <dbReference type="EMBL" id="RZQ60534.1"/>
    </source>
</evidence>
<feature type="transmembrane region" description="Helical" evidence="6">
    <location>
        <begin position="43"/>
        <end position="61"/>
    </location>
</feature>
<dbReference type="Proteomes" id="UP000292003">
    <property type="component" value="Unassembled WGS sequence"/>
</dbReference>
<name>A0A4Q7J3H3_9PSEU</name>
<dbReference type="GO" id="GO:0140359">
    <property type="term" value="F:ABC-type transporter activity"/>
    <property type="evidence" value="ECO:0007669"/>
    <property type="project" value="InterPro"/>
</dbReference>
<keyword evidence="4 6" id="KW-0472">Membrane</keyword>
<dbReference type="EMBL" id="SFCC01000016">
    <property type="protein sequence ID" value="RZQ60534.1"/>
    <property type="molecule type" value="Genomic_DNA"/>
</dbReference>
<keyword evidence="6" id="KW-0813">Transport</keyword>
<dbReference type="RefSeq" id="WP_130478539.1">
    <property type="nucleotide sequence ID" value="NZ_SFCC01000016.1"/>
</dbReference>
<evidence type="ECO:0000256" key="1">
    <source>
        <dbReference type="ARBA" id="ARBA00004141"/>
    </source>
</evidence>
<dbReference type="OrthoDB" id="3370990at2"/>
<keyword evidence="2 6" id="KW-0812">Transmembrane</keyword>
<dbReference type="InterPro" id="IPR047817">
    <property type="entry name" value="ABC2_TM_bact-type"/>
</dbReference>
<feature type="domain" description="ABC transmembrane type-2" evidence="7">
    <location>
        <begin position="41"/>
        <end position="275"/>
    </location>
</feature>